<keyword evidence="1" id="KW-1185">Reference proteome</keyword>
<dbReference type="OMA" id="CSDIKQI"/>
<dbReference type="OrthoDB" id="5860043at2759"/>
<proteinExistence type="predicted"/>
<evidence type="ECO:0000313" key="2">
    <source>
        <dbReference type="WBParaSite" id="HCON_00088575-00001"/>
    </source>
</evidence>
<dbReference type="AlphaFoldDB" id="A0A7I4YF80"/>
<name>A0A7I4YF80_HAECO</name>
<organism evidence="1 2">
    <name type="scientific">Haemonchus contortus</name>
    <name type="common">Barber pole worm</name>
    <dbReference type="NCBI Taxonomy" id="6289"/>
    <lineage>
        <taxon>Eukaryota</taxon>
        <taxon>Metazoa</taxon>
        <taxon>Ecdysozoa</taxon>
        <taxon>Nematoda</taxon>
        <taxon>Chromadorea</taxon>
        <taxon>Rhabditida</taxon>
        <taxon>Rhabditina</taxon>
        <taxon>Rhabditomorpha</taxon>
        <taxon>Strongyloidea</taxon>
        <taxon>Trichostrongylidae</taxon>
        <taxon>Haemonchus</taxon>
    </lineage>
</organism>
<evidence type="ECO:0000313" key="1">
    <source>
        <dbReference type="Proteomes" id="UP000025227"/>
    </source>
</evidence>
<dbReference type="Proteomes" id="UP000025227">
    <property type="component" value="Unplaced"/>
</dbReference>
<accession>A0A7I4YF80</accession>
<protein>
    <submittedName>
        <fullName evidence="2">30S ribosomal protein S15</fullName>
    </submittedName>
</protein>
<dbReference type="WBParaSite" id="HCON_00088575-00001">
    <property type="protein sequence ID" value="HCON_00088575-00001"/>
    <property type="gene ID" value="HCON_00088575"/>
</dbReference>
<reference evidence="2" key="1">
    <citation type="submission" date="2020-12" db="UniProtKB">
        <authorList>
            <consortium name="WormBaseParasite"/>
        </authorList>
    </citation>
    <scope>IDENTIFICATION</scope>
    <source>
        <strain evidence="2">MHco3</strain>
    </source>
</reference>
<sequence>MDAPRIRFPFRVGEVIESARNFFNDLTEPFDDELEDEVTREKMMSRILNLALQKKRGQSRRKKGYNLRKDILQIRLIRFLSGDIRKTLMIREKRRSRAEGYLKGL</sequence>